<protein>
    <submittedName>
        <fullName evidence="10">AI-2E family transporter</fullName>
    </submittedName>
</protein>
<evidence type="ECO:0000256" key="5">
    <source>
        <dbReference type="ARBA" id="ARBA00022692"/>
    </source>
</evidence>
<dbReference type="EMBL" id="JBHSLI010000004">
    <property type="protein sequence ID" value="MFC5293773.1"/>
    <property type="molecule type" value="Genomic_DNA"/>
</dbReference>
<name>A0ABW0F580_9HYPH</name>
<keyword evidence="3" id="KW-0813">Transport</keyword>
<feature type="transmembrane region" description="Helical" evidence="9">
    <location>
        <begin position="339"/>
        <end position="372"/>
    </location>
</feature>
<dbReference type="PANTHER" id="PTHR21716">
    <property type="entry name" value="TRANSMEMBRANE PROTEIN"/>
    <property type="match status" value="1"/>
</dbReference>
<keyword evidence="5 9" id="KW-0812">Transmembrane</keyword>
<comment type="caution">
    <text evidence="10">The sequence shown here is derived from an EMBL/GenBank/DDBJ whole genome shotgun (WGS) entry which is preliminary data.</text>
</comment>
<keyword evidence="4" id="KW-1003">Cell membrane</keyword>
<evidence type="ECO:0000313" key="10">
    <source>
        <dbReference type="EMBL" id="MFC5293773.1"/>
    </source>
</evidence>
<keyword evidence="11" id="KW-1185">Reference proteome</keyword>
<evidence type="ECO:0000256" key="4">
    <source>
        <dbReference type="ARBA" id="ARBA00022475"/>
    </source>
</evidence>
<feature type="transmembrane region" description="Helical" evidence="9">
    <location>
        <begin position="185"/>
        <end position="208"/>
    </location>
</feature>
<dbReference type="RefSeq" id="WP_158448155.1">
    <property type="nucleotide sequence ID" value="NZ_JAOAOS010000004.1"/>
</dbReference>
<evidence type="ECO:0000256" key="2">
    <source>
        <dbReference type="ARBA" id="ARBA00009773"/>
    </source>
</evidence>
<evidence type="ECO:0000256" key="6">
    <source>
        <dbReference type="ARBA" id="ARBA00022989"/>
    </source>
</evidence>
<sequence length="621" mass="66093">MKPDQAMEADAAGRPKLEGGAGVHAGLPANWPQIVALLGVVAVLFVAREVFIPLAIAVLLTFALAPLVSLIRRVGVPRTPAVLAVVTAAFIGIAAFSFLVVSQLSELSGQLPTYQANILEKVRSLKDAGAGHGLVAQITEAVERVGREIGRAGDAAPGQREGEGNGPMLVQIYSPEQPIQILTSMIAPLVGPLATAGLVIVVVIFMLLEREDLRDRFIRLVGYSDLHRTTEALQEAGSRVGRYLLMQLVVNVTYGVPVALGLWWIGIPNAALWGALAIVMRFVPYIGPAVSMVLPLFLAVAVSPGWSLLLWVGALFLVMELVINNVVEPWLYGSRTGLSPLAIIVAAIFWTWLWGPVGLVMSTPLTVCLVVLGKHVPQFQFFEVLLGNEPVLDPEMRLYQRLLANDPNEATDQLEELLEERTLPQIYGEVAIPALVLADRDRQRGVMAEDQLRTVSAAARKVVDNLADEIEPAEEGEPAPAGSRPDKRAGAVLCVGGRSALDDVSATMLAQLLAVEGHRAVATTRGMVGSTPADRHSDIATIAVCLLNPASIRSGRFLVRRLKRQWPQARVGLLIWPDPAGQAPAAGPAPIPEADFVAQGLGALAAAIAGGGAPERSERVA</sequence>
<evidence type="ECO:0000313" key="11">
    <source>
        <dbReference type="Proteomes" id="UP001595976"/>
    </source>
</evidence>
<feature type="transmembrane region" description="Helical" evidence="9">
    <location>
        <begin position="271"/>
        <end position="301"/>
    </location>
</feature>
<dbReference type="PANTHER" id="PTHR21716:SF53">
    <property type="entry name" value="PERMEASE PERM-RELATED"/>
    <property type="match status" value="1"/>
</dbReference>
<evidence type="ECO:0000256" key="7">
    <source>
        <dbReference type="ARBA" id="ARBA00023136"/>
    </source>
</evidence>
<comment type="subcellular location">
    <subcellularLocation>
        <location evidence="1">Cell membrane</location>
        <topology evidence="1">Multi-pass membrane protein</topology>
    </subcellularLocation>
</comment>
<evidence type="ECO:0000256" key="1">
    <source>
        <dbReference type="ARBA" id="ARBA00004651"/>
    </source>
</evidence>
<evidence type="ECO:0000256" key="3">
    <source>
        <dbReference type="ARBA" id="ARBA00022448"/>
    </source>
</evidence>
<evidence type="ECO:0000256" key="8">
    <source>
        <dbReference type="SAM" id="MobiDB-lite"/>
    </source>
</evidence>
<feature type="compositionally biased region" description="Acidic residues" evidence="8">
    <location>
        <begin position="468"/>
        <end position="477"/>
    </location>
</feature>
<reference evidence="11" key="1">
    <citation type="journal article" date="2019" name="Int. J. Syst. Evol. Microbiol.">
        <title>The Global Catalogue of Microorganisms (GCM) 10K type strain sequencing project: providing services to taxonomists for standard genome sequencing and annotation.</title>
        <authorList>
            <consortium name="The Broad Institute Genomics Platform"/>
            <consortium name="The Broad Institute Genome Sequencing Center for Infectious Disease"/>
            <person name="Wu L."/>
            <person name="Ma J."/>
        </authorList>
    </citation>
    <scope>NUCLEOTIDE SEQUENCE [LARGE SCALE GENOMIC DNA]</scope>
    <source>
        <strain evidence="11">CGMCC 1.15643</strain>
    </source>
</reference>
<dbReference type="InterPro" id="IPR002549">
    <property type="entry name" value="AI-2E-like"/>
</dbReference>
<keyword evidence="7 9" id="KW-0472">Membrane</keyword>
<feature type="transmembrane region" description="Helical" evidence="9">
    <location>
        <begin position="51"/>
        <end position="70"/>
    </location>
</feature>
<feature type="transmembrane region" description="Helical" evidence="9">
    <location>
        <begin position="82"/>
        <end position="101"/>
    </location>
</feature>
<keyword evidence="6 9" id="KW-1133">Transmembrane helix</keyword>
<evidence type="ECO:0000256" key="9">
    <source>
        <dbReference type="SAM" id="Phobius"/>
    </source>
</evidence>
<comment type="similarity">
    <text evidence="2">Belongs to the autoinducer-2 exporter (AI-2E) (TC 2.A.86) family.</text>
</comment>
<feature type="region of interest" description="Disordered" evidence="8">
    <location>
        <begin position="468"/>
        <end position="487"/>
    </location>
</feature>
<proteinExistence type="inferred from homology"/>
<dbReference type="Pfam" id="PF01594">
    <property type="entry name" value="AI-2E_transport"/>
    <property type="match status" value="1"/>
</dbReference>
<organism evidence="10 11">
    <name type="scientific">Bosea minatitlanensis</name>
    <dbReference type="NCBI Taxonomy" id="128782"/>
    <lineage>
        <taxon>Bacteria</taxon>
        <taxon>Pseudomonadati</taxon>
        <taxon>Pseudomonadota</taxon>
        <taxon>Alphaproteobacteria</taxon>
        <taxon>Hyphomicrobiales</taxon>
        <taxon>Boseaceae</taxon>
        <taxon>Bosea</taxon>
    </lineage>
</organism>
<feature type="transmembrane region" description="Helical" evidence="9">
    <location>
        <begin position="308"/>
        <end position="327"/>
    </location>
</feature>
<accession>A0ABW0F580</accession>
<feature type="transmembrane region" description="Helical" evidence="9">
    <location>
        <begin position="243"/>
        <end position="265"/>
    </location>
</feature>
<dbReference type="Proteomes" id="UP001595976">
    <property type="component" value="Unassembled WGS sequence"/>
</dbReference>
<gene>
    <name evidence="10" type="ORF">ACFPK2_12320</name>
</gene>